<keyword evidence="5" id="KW-1185">Reference proteome</keyword>
<feature type="signal peptide" evidence="2">
    <location>
        <begin position="1"/>
        <end position="19"/>
    </location>
</feature>
<dbReference type="Pfam" id="PF13505">
    <property type="entry name" value="OMP_b-brl"/>
    <property type="match status" value="1"/>
</dbReference>
<dbReference type="InterPro" id="IPR011250">
    <property type="entry name" value="OMP/PagP_B-barrel"/>
</dbReference>
<dbReference type="RefSeq" id="WP_035130406.1">
    <property type="nucleotide sequence ID" value="NZ_JRLV01000001.1"/>
</dbReference>
<evidence type="ECO:0000256" key="1">
    <source>
        <dbReference type="ARBA" id="ARBA00022729"/>
    </source>
</evidence>
<dbReference type="InterPro" id="IPR027385">
    <property type="entry name" value="Beta-barrel_OMP"/>
</dbReference>
<gene>
    <name evidence="4" type="ORF">Q763_01645</name>
</gene>
<feature type="chain" id="PRO_5001990669" description="Outer membrane protein beta-barrel domain-containing protein" evidence="2">
    <location>
        <begin position="20"/>
        <end position="199"/>
    </location>
</feature>
<sequence length="199" mass="21171">MKKVLLSLAAVFAFGLANAQETESNGFAKGDVFLSGTVGFSSETTGDAKITGLNIAPSAGYFVSENIAIGLTLGYNSLKNEMPSNPVTSESKYTSFGVGAFGRYYFTPANSFSLFGQLGVGYENGKLEQNSNESKTDSFNIGVAPGINYFVSEHFALEATFGILGYSTSKPDFDGADSTNSFDFGLNLDNINFGIVYKF</sequence>
<accession>A0A0A2LYN8</accession>
<evidence type="ECO:0000256" key="2">
    <source>
        <dbReference type="SAM" id="SignalP"/>
    </source>
</evidence>
<keyword evidence="1 2" id="KW-0732">Signal</keyword>
<proteinExistence type="predicted"/>
<dbReference type="AlphaFoldDB" id="A0A0A2LYN8"/>
<reference evidence="4 5" key="1">
    <citation type="submission" date="2013-09" db="EMBL/GenBank/DDBJ databases">
        <authorList>
            <person name="Zeng Z."/>
            <person name="Chen C."/>
        </authorList>
    </citation>
    <scope>NUCLEOTIDE SEQUENCE [LARGE SCALE GENOMIC DNA]</scope>
    <source>
        <strain evidence="4 5">F44-8</strain>
    </source>
</reference>
<dbReference type="STRING" id="1406840.Q763_01645"/>
<dbReference type="eggNOG" id="COG3637">
    <property type="taxonomic scope" value="Bacteria"/>
</dbReference>
<dbReference type="EMBL" id="JRLV01000001">
    <property type="protein sequence ID" value="KGO84471.1"/>
    <property type="molecule type" value="Genomic_DNA"/>
</dbReference>
<organism evidence="4 5">
    <name type="scientific">Flavobacterium beibuense F44-8</name>
    <dbReference type="NCBI Taxonomy" id="1406840"/>
    <lineage>
        <taxon>Bacteria</taxon>
        <taxon>Pseudomonadati</taxon>
        <taxon>Bacteroidota</taxon>
        <taxon>Flavobacteriia</taxon>
        <taxon>Flavobacteriales</taxon>
        <taxon>Flavobacteriaceae</taxon>
        <taxon>Flavobacterium</taxon>
    </lineage>
</organism>
<dbReference type="SUPFAM" id="SSF56925">
    <property type="entry name" value="OMPA-like"/>
    <property type="match status" value="1"/>
</dbReference>
<evidence type="ECO:0000313" key="5">
    <source>
        <dbReference type="Proteomes" id="UP000030129"/>
    </source>
</evidence>
<dbReference type="Gene3D" id="2.40.160.20">
    <property type="match status" value="1"/>
</dbReference>
<protein>
    <recommendedName>
        <fullName evidence="3">Outer membrane protein beta-barrel domain-containing protein</fullName>
    </recommendedName>
</protein>
<comment type="caution">
    <text evidence="4">The sequence shown here is derived from an EMBL/GenBank/DDBJ whole genome shotgun (WGS) entry which is preliminary data.</text>
</comment>
<name>A0A0A2LYN8_9FLAO</name>
<feature type="domain" description="Outer membrane protein beta-barrel" evidence="3">
    <location>
        <begin position="7"/>
        <end position="199"/>
    </location>
</feature>
<evidence type="ECO:0000259" key="3">
    <source>
        <dbReference type="Pfam" id="PF13505"/>
    </source>
</evidence>
<evidence type="ECO:0000313" key="4">
    <source>
        <dbReference type="EMBL" id="KGO84471.1"/>
    </source>
</evidence>
<dbReference type="Proteomes" id="UP000030129">
    <property type="component" value="Unassembled WGS sequence"/>
</dbReference>